<dbReference type="GO" id="GO:0051500">
    <property type="term" value="F:D-tyrosyl-tRNA(Tyr) deacylase activity"/>
    <property type="evidence" value="ECO:0007669"/>
    <property type="project" value="TreeGrafter"/>
</dbReference>
<dbReference type="FunFam" id="3.50.80.10:FF:000001">
    <property type="entry name" value="D-aminoacyl-tRNA deacylase"/>
    <property type="match status" value="1"/>
</dbReference>
<evidence type="ECO:0000256" key="2">
    <source>
        <dbReference type="ARBA" id="ARBA00022555"/>
    </source>
</evidence>
<comment type="subcellular location">
    <subcellularLocation>
        <location evidence="4">Cytoplasm</location>
    </subcellularLocation>
</comment>
<dbReference type="HAMAP" id="MF_00518">
    <property type="entry name" value="Deacylase_Dtd"/>
    <property type="match status" value="1"/>
</dbReference>
<comment type="subunit">
    <text evidence="4">Homodimer.</text>
</comment>
<dbReference type="AlphaFoldDB" id="A0A1X6WMG0"/>
<dbReference type="Pfam" id="PF02580">
    <property type="entry name" value="Tyr_Deacylase"/>
    <property type="match status" value="1"/>
</dbReference>
<evidence type="ECO:0000313" key="5">
    <source>
        <dbReference type="EMBL" id="SLM85523.1"/>
    </source>
</evidence>
<evidence type="ECO:0000256" key="3">
    <source>
        <dbReference type="ARBA" id="ARBA00022884"/>
    </source>
</evidence>
<reference evidence="6" key="1">
    <citation type="submission" date="2017-02" db="EMBL/GenBank/DDBJ databases">
        <authorList>
            <person name="Dridi B."/>
        </authorList>
    </citation>
    <scope>NUCLEOTIDE SEQUENCE [LARGE SCALE GENOMIC DNA]</scope>
    <source>
        <strain evidence="6">bH819</strain>
    </source>
</reference>
<dbReference type="PANTHER" id="PTHR10472">
    <property type="entry name" value="D-TYROSYL-TRNA TYR DEACYLASE"/>
    <property type="match status" value="1"/>
</dbReference>
<dbReference type="RefSeq" id="WP_086951156.1">
    <property type="nucleotide sequence ID" value="NZ_FWFD01000008.1"/>
</dbReference>
<proteinExistence type="inferred from homology"/>
<comment type="catalytic activity">
    <reaction evidence="4">
        <text>a D-aminoacyl-tRNA + H2O = a tRNA + a D-alpha-amino acid + H(+)</text>
        <dbReference type="Rhea" id="RHEA:13953"/>
        <dbReference type="Rhea" id="RHEA-COMP:10123"/>
        <dbReference type="Rhea" id="RHEA-COMP:10124"/>
        <dbReference type="ChEBI" id="CHEBI:15377"/>
        <dbReference type="ChEBI" id="CHEBI:15378"/>
        <dbReference type="ChEBI" id="CHEBI:59871"/>
        <dbReference type="ChEBI" id="CHEBI:78442"/>
        <dbReference type="ChEBI" id="CHEBI:79333"/>
        <dbReference type="EC" id="3.1.1.96"/>
    </reaction>
</comment>
<dbReference type="GO" id="GO:0043908">
    <property type="term" value="F:Ser(Gly)-tRNA(Ala) hydrolase activity"/>
    <property type="evidence" value="ECO:0007669"/>
    <property type="project" value="UniProtKB-UniRule"/>
</dbReference>
<gene>
    <name evidence="4" type="primary">dtd</name>
    <name evidence="5" type="ORF">FM121_05445</name>
</gene>
<dbReference type="EMBL" id="FWFD01000008">
    <property type="protein sequence ID" value="SLM85523.1"/>
    <property type="molecule type" value="Genomic_DNA"/>
</dbReference>
<dbReference type="GO" id="GO:0000049">
    <property type="term" value="F:tRNA binding"/>
    <property type="evidence" value="ECO:0007669"/>
    <property type="project" value="UniProtKB-UniRule"/>
</dbReference>
<keyword evidence="6" id="KW-1185">Reference proteome</keyword>
<feature type="short sequence motif" description="Gly-cisPro motif, important for rejection of L-amino acids" evidence="4">
    <location>
        <begin position="137"/>
        <end position="138"/>
    </location>
</feature>
<name>A0A1X6WMG0_9ENTE</name>
<dbReference type="InterPro" id="IPR023509">
    <property type="entry name" value="DTD-like_sf"/>
</dbReference>
<keyword evidence="2 4" id="KW-0820">tRNA-binding</keyword>
<evidence type="ECO:0000256" key="4">
    <source>
        <dbReference type="HAMAP-Rule" id="MF_00518"/>
    </source>
</evidence>
<keyword evidence="3 4" id="KW-0694">RNA-binding</keyword>
<dbReference type="GO" id="GO:0005737">
    <property type="term" value="C:cytoplasm"/>
    <property type="evidence" value="ECO:0007669"/>
    <property type="project" value="UniProtKB-SubCell"/>
</dbReference>
<dbReference type="Proteomes" id="UP000195918">
    <property type="component" value="Unassembled WGS sequence"/>
</dbReference>
<dbReference type="EC" id="3.1.1.96" evidence="4"/>
<evidence type="ECO:0000313" key="6">
    <source>
        <dbReference type="Proteomes" id="UP000195918"/>
    </source>
</evidence>
<dbReference type="Gene3D" id="3.50.80.10">
    <property type="entry name" value="D-tyrosyl-tRNA(Tyr) deacylase"/>
    <property type="match status" value="1"/>
</dbReference>
<comment type="domain">
    <text evidence="4">A Gly-cisPro motif from one monomer fits into the active site of the other monomer to allow specific chiral rejection of L-amino acids.</text>
</comment>
<accession>A0A1X6WMG0</accession>
<comment type="similarity">
    <text evidence="1 4">Belongs to the DTD family.</text>
</comment>
<dbReference type="PANTHER" id="PTHR10472:SF5">
    <property type="entry name" value="D-AMINOACYL-TRNA DEACYLASE 1"/>
    <property type="match status" value="1"/>
</dbReference>
<comment type="catalytic activity">
    <reaction evidence="4">
        <text>glycyl-tRNA(Ala) + H2O = tRNA(Ala) + glycine + H(+)</text>
        <dbReference type="Rhea" id="RHEA:53744"/>
        <dbReference type="Rhea" id="RHEA-COMP:9657"/>
        <dbReference type="Rhea" id="RHEA-COMP:13640"/>
        <dbReference type="ChEBI" id="CHEBI:15377"/>
        <dbReference type="ChEBI" id="CHEBI:15378"/>
        <dbReference type="ChEBI" id="CHEBI:57305"/>
        <dbReference type="ChEBI" id="CHEBI:78442"/>
        <dbReference type="ChEBI" id="CHEBI:78522"/>
    </reaction>
</comment>
<protein>
    <recommendedName>
        <fullName evidence="4">D-aminoacyl-tRNA deacylase</fullName>
        <shortName evidence="4">DTD</shortName>
        <ecNumber evidence="4">3.1.1.96</ecNumber>
    </recommendedName>
    <alternativeName>
        <fullName evidence="4">Gly-tRNA(Ala) deacylase</fullName>
        <ecNumber evidence="4">3.1.1.-</ecNumber>
    </alternativeName>
</protein>
<dbReference type="OrthoDB" id="9801395at2"/>
<dbReference type="EC" id="3.1.1.-" evidence="4"/>
<dbReference type="GO" id="GO:0019478">
    <property type="term" value="P:D-amino acid catabolic process"/>
    <property type="evidence" value="ECO:0007669"/>
    <property type="project" value="UniProtKB-UniRule"/>
</dbReference>
<sequence length="148" mass="16762">MRVVLQKVNHGNVVVENKELGKIEQGYVLLVGIKEGDTEKEADYLAKKISQLRIFEDEAEKMNLDIHQVGGKILSISQFTLLADTKKGNRPSFSKSAHPDQALELYQYFNNELRKNNLEVVEGEFGAHMSITLENDGPVTIFFDTEHK</sequence>
<dbReference type="SUPFAM" id="SSF69500">
    <property type="entry name" value="DTD-like"/>
    <property type="match status" value="1"/>
</dbReference>
<evidence type="ECO:0000256" key="1">
    <source>
        <dbReference type="ARBA" id="ARBA00009673"/>
    </source>
</evidence>
<dbReference type="InterPro" id="IPR003732">
    <property type="entry name" value="Daa-tRNA_deacyls_DTD"/>
</dbReference>
<organism evidence="5 6">
    <name type="scientific">Vagococcus fluvialis bH819</name>
    <dbReference type="NCBI Taxonomy" id="1255619"/>
    <lineage>
        <taxon>Bacteria</taxon>
        <taxon>Bacillati</taxon>
        <taxon>Bacillota</taxon>
        <taxon>Bacilli</taxon>
        <taxon>Lactobacillales</taxon>
        <taxon>Enterococcaceae</taxon>
        <taxon>Vagococcus</taxon>
    </lineage>
</organism>
<dbReference type="NCBIfam" id="TIGR00256">
    <property type="entry name" value="D-aminoacyl-tRNA deacylase"/>
    <property type="match status" value="1"/>
</dbReference>
<keyword evidence="4" id="KW-0378">Hydrolase</keyword>
<keyword evidence="4" id="KW-0963">Cytoplasm</keyword>
<dbReference type="GO" id="GO:0106026">
    <property type="term" value="F:Gly-tRNA(Ala) deacylase activity"/>
    <property type="evidence" value="ECO:0007669"/>
    <property type="project" value="UniProtKB-UniRule"/>
</dbReference>
<comment type="function">
    <text evidence="4">An aminoacyl-tRNA editing enzyme that deacylates mischarged D-aminoacyl-tRNAs. Also deacylates mischarged glycyl-tRNA(Ala), protecting cells against glycine mischarging by AlaRS. Acts via tRNA-based rather than protein-based catalysis; rejects L-amino acids rather than detecting D-amino acids in the active site. By recycling D-aminoacyl-tRNA to D-amino acids and free tRNA molecules, this enzyme counteracts the toxicity associated with the formation of D-aminoacyl-tRNA entities in vivo and helps enforce protein L-homochirality.</text>
</comment>